<evidence type="ECO:0000256" key="7">
    <source>
        <dbReference type="ARBA" id="ARBA00022833"/>
    </source>
</evidence>
<evidence type="ECO:0000313" key="14">
    <source>
        <dbReference type="Proteomes" id="UP000317155"/>
    </source>
</evidence>
<dbReference type="AlphaFoldDB" id="A0A550JL44"/>
<reference evidence="13 14" key="1">
    <citation type="submission" date="2019-07" db="EMBL/GenBank/DDBJ databases">
        <title>Insights of Desulfuromonas acetexigens electromicrobiology.</title>
        <authorList>
            <person name="Katuri K."/>
            <person name="Sapireddy V."/>
            <person name="Shaw D.R."/>
            <person name="Saikaly P."/>
        </authorList>
    </citation>
    <scope>NUCLEOTIDE SEQUENCE [LARGE SCALE GENOMIC DNA]</scope>
    <source>
        <strain evidence="13 14">2873</strain>
    </source>
</reference>
<dbReference type="GO" id="GO:0006508">
    <property type="term" value="P:proteolysis"/>
    <property type="evidence" value="ECO:0007669"/>
    <property type="project" value="UniProtKB-KW"/>
</dbReference>
<organism evidence="13 14">
    <name type="scientific">Trichloromonas acetexigens</name>
    <dbReference type="NCBI Taxonomy" id="38815"/>
    <lineage>
        <taxon>Bacteria</taxon>
        <taxon>Pseudomonadati</taxon>
        <taxon>Thermodesulfobacteriota</taxon>
        <taxon>Desulfuromonadia</taxon>
        <taxon>Desulfuromonadales</taxon>
        <taxon>Trichloromonadaceae</taxon>
        <taxon>Trichloromonas</taxon>
    </lineage>
</organism>
<dbReference type="PROSITE" id="PS51318">
    <property type="entry name" value="TAT"/>
    <property type="match status" value="1"/>
</dbReference>
<dbReference type="GO" id="GO:0008237">
    <property type="term" value="F:metallopeptidase activity"/>
    <property type="evidence" value="ECO:0007669"/>
    <property type="project" value="UniProtKB-KW"/>
</dbReference>
<comment type="cofactor">
    <cofactor evidence="1">
        <name>Zn(2+)</name>
        <dbReference type="ChEBI" id="CHEBI:29105"/>
    </cofactor>
</comment>
<keyword evidence="8" id="KW-0411">Iron-sulfur</keyword>
<dbReference type="PANTHER" id="PTHR37425">
    <property type="match status" value="1"/>
</dbReference>
<dbReference type="GO" id="GO:0071555">
    <property type="term" value="P:cell wall organization"/>
    <property type="evidence" value="ECO:0007669"/>
    <property type="project" value="UniProtKB-KW"/>
</dbReference>
<keyword evidence="14" id="KW-1185">Reference proteome</keyword>
<keyword evidence="8" id="KW-0408">Iron</keyword>
<name>A0A550JL44_9BACT</name>
<gene>
    <name evidence="13" type="ORF">FL622_01845</name>
</gene>
<evidence type="ECO:0000256" key="6">
    <source>
        <dbReference type="ARBA" id="ARBA00022801"/>
    </source>
</evidence>
<evidence type="ECO:0000256" key="9">
    <source>
        <dbReference type="ARBA" id="ARBA00023049"/>
    </source>
</evidence>
<evidence type="ECO:0000256" key="3">
    <source>
        <dbReference type="ARBA" id="ARBA00022670"/>
    </source>
</evidence>
<comment type="pathway">
    <text evidence="2">Cell wall biogenesis; cell wall polysaccharide biosynthesis.</text>
</comment>
<keyword evidence="10" id="KW-0961">Cell wall biogenesis/degradation</keyword>
<accession>A0A550JL44</accession>
<dbReference type="GO" id="GO:0051536">
    <property type="term" value="F:iron-sulfur cluster binding"/>
    <property type="evidence" value="ECO:0007669"/>
    <property type="project" value="UniProtKB-KW"/>
</dbReference>
<dbReference type="Proteomes" id="UP000317155">
    <property type="component" value="Unassembled WGS sequence"/>
</dbReference>
<dbReference type="Pfam" id="PF05951">
    <property type="entry name" value="Peptidase_M15_2"/>
    <property type="match status" value="1"/>
</dbReference>
<dbReference type="CDD" id="cd14844">
    <property type="entry name" value="Zn-DD-carboxypeptidase_like"/>
    <property type="match status" value="1"/>
</dbReference>
<dbReference type="EMBL" id="VJVV01000001">
    <property type="protein sequence ID" value="TRO83946.1"/>
    <property type="molecule type" value="Genomic_DNA"/>
</dbReference>
<keyword evidence="4" id="KW-0479">Metal-binding</keyword>
<dbReference type="InterPro" id="IPR010275">
    <property type="entry name" value="MepK"/>
</dbReference>
<proteinExistence type="inferred from homology"/>
<evidence type="ECO:0000256" key="2">
    <source>
        <dbReference type="ARBA" id="ARBA00004776"/>
    </source>
</evidence>
<dbReference type="InterPro" id="IPR009045">
    <property type="entry name" value="Zn_M74/Hedgehog-like"/>
</dbReference>
<comment type="similarity">
    <text evidence="11">Belongs to the peptidase M15 family.</text>
</comment>
<evidence type="ECO:0000256" key="1">
    <source>
        <dbReference type="ARBA" id="ARBA00001947"/>
    </source>
</evidence>
<keyword evidence="5" id="KW-0732">Signal</keyword>
<keyword evidence="9" id="KW-0482">Metalloprotease</keyword>
<keyword evidence="3" id="KW-0645">Protease</keyword>
<evidence type="ECO:0000256" key="4">
    <source>
        <dbReference type="ARBA" id="ARBA00022723"/>
    </source>
</evidence>
<dbReference type="Gene3D" id="3.30.1380.10">
    <property type="match status" value="1"/>
</dbReference>
<dbReference type="GO" id="GO:0046872">
    <property type="term" value="F:metal ion binding"/>
    <property type="evidence" value="ECO:0007669"/>
    <property type="project" value="UniProtKB-KW"/>
</dbReference>
<dbReference type="InterPro" id="IPR006311">
    <property type="entry name" value="TAT_signal"/>
</dbReference>
<evidence type="ECO:0000256" key="10">
    <source>
        <dbReference type="ARBA" id="ARBA00023316"/>
    </source>
</evidence>
<evidence type="ECO:0000256" key="5">
    <source>
        <dbReference type="ARBA" id="ARBA00022729"/>
    </source>
</evidence>
<comment type="caution">
    <text evidence="13">The sequence shown here is derived from an EMBL/GenBank/DDBJ whole genome shotgun (WGS) entry which is preliminary data.</text>
</comment>
<sequence>MSDVLLPGSPNNSISRRTLLKSGLILLAGAALPTEALARLAQKSLPERSLSFYNTHTGEQLKRVVYWSNGRYVPEHLRQINRILRDHRTDEIRKIDVELLDMLFSVQNRLQVREPLHIISGYRSQQSNAQLRKKSKGVAKKSLHTKGQAIDFRIPGRDLRDVRKVALAMKQGGVGFYPGSEFVHIDTGPFRTW</sequence>
<evidence type="ECO:0000256" key="8">
    <source>
        <dbReference type="ARBA" id="ARBA00023014"/>
    </source>
</evidence>
<dbReference type="OrthoDB" id="9782994at2"/>
<dbReference type="SUPFAM" id="SSF55166">
    <property type="entry name" value="Hedgehog/DD-peptidase"/>
    <property type="match status" value="1"/>
</dbReference>
<evidence type="ECO:0000256" key="12">
    <source>
        <dbReference type="ARBA" id="ARBA00093666"/>
    </source>
</evidence>
<protein>
    <recommendedName>
        <fullName evidence="12">Murein endopeptidase K</fullName>
    </recommendedName>
</protein>
<dbReference type="PANTHER" id="PTHR37425:SF1">
    <property type="entry name" value="OUTER MEMBRANE PROTEIN"/>
    <property type="match status" value="1"/>
</dbReference>
<keyword evidence="7" id="KW-0862">Zinc</keyword>
<keyword evidence="6" id="KW-0378">Hydrolase</keyword>
<evidence type="ECO:0000313" key="13">
    <source>
        <dbReference type="EMBL" id="TRO83946.1"/>
    </source>
</evidence>
<evidence type="ECO:0000256" key="11">
    <source>
        <dbReference type="ARBA" id="ARBA00093448"/>
    </source>
</evidence>